<dbReference type="EMBL" id="RZNH01000005">
    <property type="protein sequence ID" value="NOU59127.1"/>
    <property type="molecule type" value="Genomic_DNA"/>
</dbReference>
<sequence>MKIKNLSGLILVLLTCNLLSAQNVYHSYDRPKESDKIDLKTTREVSKSDNFEVGFHYGPAWTSGHTKDFAKKGNSFSMHLGANNGNVYFGTELSITSWKNYQDVPEAKELNFNETNFLWLVQTKLFLGEGDVQPYIGCGTDLISFGESILTANEEEDDGYYSSYDDEPKNYNAWFVPSFGIRWKMGKDVSGNVGLSADLSGNYSYTRLQLGLVF</sequence>
<reference evidence="2 3" key="1">
    <citation type="submission" date="2018-12" db="EMBL/GenBank/DDBJ databases">
        <title>Marinifilum JC070 sp. nov., a marine bacterium isolated from Yongle Blue Hole in the South China Sea.</title>
        <authorList>
            <person name="Fu T."/>
        </authorList>
    </citation>
    <scope>NUCLEOTIDE SEQUENCE [LARGE SCALE GENOMIC DNA]</scope>
    <source>
        <strain evidence="2 3">JC070</strain>
    </source>
</reference>
<comment type="caution">
    <text evidence="2">The sequence shown here is derived from an EMBL/GenBank/DDBJ whole genome shotgun (WGS) entry which is preliminary data.</text>
</comment>
<proteinExistence type="predicted"/>
<name>A0ABX1WSP5_9BACT</name>
<accession>A0ABX1WSP5</accession>
<dbReference type="InterPro" id="IPR011250">
    <property type="entry name" value="OMP/PagP_B-barrel"/>
</dbReference>
<dbReference type="RefSeq" id="WP_171594402.1">
    <property type="nucleotide sequence ID" value="NZ_RZNH01000005.1"/>
</dbReference>
<evidence type="ECO:0000256" key="1">
    <source>
        <dbReference type="SAM" id="SignalP"/>
    </source>
</evidence>
<evidence type="ECO:0000313" key="3">
    <source>
        <dbReference type="Proteomes" id="UP000732105"/>
    </source>
</evidence>
<feature type="signal peptide" evidence="1">
    <location>
        <begin position="1"/>
        <end position="21"/>
    </location>
</feature>
<organism evidence="2 3">
    <name type="scientific">Marinifilum caeruleilacunae</name>
    <dbReference type="NCBI Taxonomy" id="2499076"/>
    <lineage>
        <taxon>Bacteria</taxon>
        <taxon>Pseudomonadati</taxon>
        <taxon>Bacteroidota</taxon>
        <taxon>Bacteroidia</taxon>
        <taxon>Marinilabiliales</taxon>
        <taxon>Marinifilaceae</taxon>
    </lineage>
</organism>
<evidence type="ECO:0008006" key="4">
    <source>
        <dbReference type="Google" id="ProtNLM"/>
    </source>
</evidence>
<evidence type="ECO:0000313" key="2">
    <source>
        <dbReference type="EMBL" id="NOU59127.1"/>
    </source>
</evidence>
<gene>
    <name evidence="2" type="ORF">ELS83_04790</name>
</gene>
<dbReference type="SUPFAM" id="SSF56925">
    <property type="entry name" value="OMPA-like"/>
    <property type="match status" value="1"/>
</dbReference>
<keyword evidence="1" id="KW-0732">Signal</keyword>
<dbReference type="Proteomes" id="UP000732105">
    <property type="component" value="Unassembled WGS sequence"/>
</dbReference>
<protein>
    <recommendedName>
        <fullName evidence="4">Outer membrane protein beta-barrel domain-containing protein</fullName>
    </recommendedName>
</protein>
<feature type="chain" id="PRO_5047229826" description="Outer membrane protein beta-barrel domain-containing protein" evidence="1">
    <location>
        <begin position="22"/>
        <end position="214"/>
    </location>
</feature>
<keyword evidence="3" id="KW-1185">Reference proteome</keyword>